<feature type="transmembrane region" description="Helical" evidence="6">
    <location>
        <begin position="409"/>
        <end position="428"/>
    </location>
</feature>
<protein>
    <submittedName>
        <fullName evidence="8">MFS transporter</fullName>
    </submittedName>
</protein>
<sequence>MSAPAATPTVGTRRSVAGVMTALLAACFAFQLNASMLSPALALMEKQLDATTAEIGLTQTAFFTAAALFSLFLPRLGDMIGRRRLLAWMMALTALGCVVSALAPNVTVLFLGRIVQGVAGPTVPLALIMLRVAVPDPKRYAVLLGVVTAINGGIAGVDALAGGFLAEHYGFRSIFWVMAVIGVLAVLAVRYLTDESRVAVPQPMDWRGVALLVVAVGCVLTAFNEAGKVAAAPWALVVVLLAVGIVAFVAFWKSEAASAHPLVPPAYLRSRATWALLGTSVLTMTGVFAVMNGIIPAIAQDETVGAGIAADVAPLVTLTPYALAGLVMGPIAGKLAGTFGYRAILRVGLVGTVVGLIACLATVSNPAGWLLLGVSVFVGITYAGIANIMLNGLGIVLSPADNPGYLPGLNAGALNLGAGLSFAVLFAVKTALDAGGPAAGYSGAIIVGAVFLGLAFLMSLLIPKPAGDTA</sequence>
<dbReference type="InterPro" id="IPR036259">
    <property type="entry name" value="MFS_trans_sf"/>
</dbReference>
<feature type="transmembrane region" description="Helical" evidence="6">
    <location>
        <begin position="369"/>
        <end position="397"/>
    </location>
</feature>
<comment type="subcellular location">
    <subcellularLocation>
        <location evidence="1">Cell membrane</location>
        <topology evidence="1">Multi-pass membrane protein</topology>
    </subcellularLocation>
</comment>
<proteinExistence type="predicted"/>
<dbReference type="Pfam" id="PF07690">
    <property type="entry name" value="MFS_1"/>
    <property type="match status" value="1"/>
</dbReference>
<dbReference type="InterPro" id="IPR020846">
    <property type="entry name" value="MFS_dom"/>
</dbReference>
<dbReference type="Proteomes" id="UP000429644">
    <property type="component" value="Unassembled WGS sequence"/>
</dbReference>
<evidence type="ECO:0000313" key="9">
    <source>
        <dbReference type="Proteomes" id="UP000429644"/>
    </source>
</evidence>
<dbReference type="PROSITE" id="PS50850">
    <property type="entry name" value="MFS"/>
    <property type="match status" value="1"/>
</dbReference>
<feature type="transmembrane region" description="Helical" evidence="6">
    <location>
        <begin position="52"/>
        <end position="73"/>
    </location>
</feature>
<feature type="transmembrane region" description="Helical" evidence="6">
    <location>
        <begin position="273"/>
        <end position="298"/>
    </location>
</feature>
<feature type="transmembrane region" description="Helical" evidence="6">
    <location>
        <begin position="440"/>
        <end position="462"/>
    </location>
</feature>
<evidence type="ECO:0000256" key="1">
    <source>
        <dbReference type="ARBA" id="ARBA00004651"/>
    </source>
</evidence>
<evidence type="ECO:0000256" key="4">
    <source>
        <dbReference type="ARBA" id="ARBA00022989"/>
    </source>
</evidence>
<dbReference type="RefSeq" id="WP_152231569.1">
    <property type="nucleotide sequence ID" value="NZ_BAAAOT010000009.1"/>
</dbReference>
<accession>A0A7J9UW94</accession>
<gene>
    <name evidence="8" type="ORF">GB882_09415</name>
</gene>
<feature type="transmembrane region" description="Helical" evidence="6">
    <location>
        <begin position="173"/>
        <end position="192"/>
    </location>
</feature>
<evidence type="ECO:0000256" key="2">
    <source>
        <dbReference type="ARBA" id="ARBA00022448"/>
    </source>
</evidence>
<evidence type="ECO:0000256" key="5">
    <source>
        <dbReference type="ARBA" id="ARBA00023136"/>
    </source>
</evidence>
<feature type="transmembrane region" description="Helical" evidence="6">
    <location>
        <begin position="204"/>
        <end position="223"/>
    </location>
</feature>
<evidence type="ECO:0000259" key="7">
    <source>
        <dbReference type="PROSITE" id="PS50850"/>
    </source>
</evidence>
<dbReference type="GO" id="GO:0005886">
    <property type="term" value="C:plasma membrane"/>
    <property type="evidence" value="ECO:0007669"/>
    <property type="project" value="UniProtKB-SubCell"/>
</dbReference>
<keyword evidence="5 6" id="KW-0472">Membrane</keyword>
<evidence type="ECO:0000313" key="8">
    <source>
        <dbReference type="EMBL" id="MPV88886.1"/>
    </source>
</evidence>
<keyword evidence="4 6" id="KW-1133">Transmembrane helix</keyword>
<dbReference type="Gene3D" id="1.20.1250.20">
    <property type="entry name" value="MFS general substrate transporter like domains"/>
    <property type="match status" value="2"/>
</dbReference>
<dbReference type="PANTHER" id="PTHR42718">
    <property type="entry name" value="MAJOR FACILITATOR SUPERFAMILY MULTIDRUG TRANSPORTER MFSC"/>
    <property type="match status" value="1"/>
</dbReference>
<dbReference type="GO" id="GO:0022857">
    <property type="term" value="F:transmembrane transporter activity"/>
    <property type="evidence" value="ECO:0007669"/>
    <property type="project" value="InterPro"/>
</dbReference>
<dbReference type="SUPFAM" id="SSF103473">
    <property type="entry name" value="MFS general substrate transporter"/>
    <property type="match status" value="1"/>
</dbReference>
<feature type="domain" description="Major facilitator superfamily (MFS) profile" evidence="7">
    <location>
        <begin position="19"/>
        <end position="467"/>
    </location>
</feature>
<reference evidence="8 9" key="1">
    <citation type="submission" date="2019-10" db="EMBL/GenBank/DDBJ databases">
        <title>Georgenia wutianyii sp. nov. and Georgenia yuyongxinii sp. nov. isolated from plateau pika (Ochotona curzoniae) in the Qinghai-Tibet plateau of China.</title>
        <authorList>
            <person name="Tian Z."/>
        </authorList>
    </citation>
    <scope>NUCLEOTIDE SEQUENCE [LARGE SCALE GENOMIC DNA]</scope>
    <source>
        <strain evidence="8 9">JCM 15130</strain>
    </source>
</reference>
<feature type="transmembrane region" description="Helical" evidence="6">
    <location>
        <begin position="140"/>
        <end position="161"/>
    </location>
</feature>
<dbReference type="EMBL" id="WHPD01002031">
    <property type="protein sequence ID" value="MPV88886.1"/>
    <property type="molecule type" value="Genomic_DNA"/>
</dbReference>
<keyword evidence="2" id="KW-0813">Transport</keyword>
<dbReference type="AlphaFoldDB" id="A0A7J9UW94"/>
<feature type="transmembrane region" description="Helical" evidence="6">
    <location>
        <begin position="85"/>
        <end position="103"/>
    </location>
</feature>
<dbReference type="InterPro" id="IPR011701">
    <property type="entry name" value="MFS"/>
</dbReference>
<feature type="transmembrane region" description="Helical" evidence="6">
    <location>
        <begin position="343"/>
        <end position="363"/>
    </location>
</feature>
<keyword evidence="9" id="KW-1185">Reference proteome</keyword>
<evidence type="ECO:0000256" key="3">
    <source>
        <dbReference type="ARBA" id="ARBA00022692"/>
    </source>
</evidence>
<name>A0A7J9UW94_9MICO</name>
<organism evidence="8 9">
    <name type="scientific">Georgenia ruanii</name>
    <dbReference type="NCBI Taxonomy" id="348442"/>
    <lineage>
        <taxon>Bacteria</taxon>
        <taxon>Bacillati</taxon>
        <taxon>Actinomycetota</taxon>
        <taxon>Actinomycetes</taxon>
        <taxon>Micrococcales</taxon>
        <taxon>Bogoriellaceae</taxon>
        <taxon>Georgenia</taxon>
    </lineage>
</organism>
<comment type="caution">
    <text evidence="8">The sequence shown here is derived from an EMBL/GenBank/DDBJ whole genome shotgun (WGS) entry which is preliminary data.</text>
</comment>
<evidence type="ECO:0000256" key="6">
    <source>
        <dbReference type="SAM" id="Phobius"/>
    </source>
</evidence>
<keyword evidence="3 6" id="KW-0812">Transmembrane</keyword>
<feature type="transmembrane region" description="Helical" evidence="6">
    <location>
        <begin position="304"/>
        <end position="331"/>
    </location>
</feature>
<dbReference type="OrthoDB" id="3717319at2"/>
<feature type="transmembrane region" description="Helical" evidence="6">
    <location>
        <begin position="229"/>
        <end position="252"/>
    </location>
</feature>
<dbReference type="PANTHER" id="PTHR42718:SF9">
    <property type="entry name" value="MAJOR FACILITATOR SUPERFAMILY MULTIDRUG TRANSPORTER MFSC"/>
    <property type="match status" value="1"/>
</dbReference>